<feature type="compositionally biased region" description="Basic and acidic residues" evidence="7">
    <location>
        <begin position="272"/>
        <end position="287"/>
    </location>
</feature>
<feature type="transmembrane region" description="Helical" evidence="8">
    <location>
        <begin position="101"/>
        <end position="119"/>
    </location>
</feature>
<keyword evidence="4" id="KW-0256">Endoplasmic reticulum</keyword>
<evidence type="ECO:0000256" key="6">
    <source>
        <dbReference type="ARBA" id="ARBA00023136"/>
    </source>
</evidence>
<evidence type="ECO:0000256" key="8">
    <source>
        <dbReference type="SAM" id="Phobius"/>
    </source>
</evidence>
<dbReference type="GO" id="GO:0043025">
    <property type="term" value="C:neuronal cell body"/>
    <property type="evidence" value="ECO:0007669"/>
    <property type="project" value="TreeGrafter"/>
</dbReference>
<evidence type="ECO:0000256" key="3">
    <source>
        <dbReference type="ARBA" id="ARBA00022692"/>
    </source>
</evidence>
<evidence type="ECO:0000256" key="4">
    <source>
        <dbReference type="ARBA" id="ARBA00022824"/>
    </source>
</evidence>
<dbReference type="GO" id="GO:0034394">
    <property type="term" value="P:protein localization to cell surface"/>
    <property type="evidence" value="ECO:0007669"/>
    <property type="project" value="TreeGrafter"/>
</dbReference>
<protein>
    <recommendedName>
        <fullName evidence="9">Resistance to inhibitors of cholinesterase protein 3 N-terminal domain-containing protein</fullName>
    </recommendedName>
</protein>
<dbReference type="InterPro" id="IPR026160">
    <property type="entry name" value="Ric3"/>
</dbReference>
<sequence>MSLLARPSVVFAIVFGCFAVLIPRIFLPLLRSKPSTPAHNFDDHFQRPPAHVSRNERGDTVEHIPGTPPHMRGAHPSMRMHHPAANNPQQGSSDHGGSKSIVTLALPMYTVGIGVFFIYTCCKYWSRKNGDDDKGNSNEYRWKREKRKLGNDLLEKDSEDDEDNRQDLYAGLDSDYIEYLKAKKQKALDAEQAMTEEQKRMHYALEEMKKSLSYISSKLVTKESRNNLHGNEIVQLQERLMSTEAQMCKILSALDTASEKVSKLSQTVKKPPKVEEEQEQEQKLELDELHEEESLSSSDEEEKQSDQCHRSSESLSSNNSADEEEEDQAAPDEQNHLIRRKPH</sequence>
<keyword evidence="3 8" id="KW-0812">Transmembrane</keyword>
<name>A0A815R678_ADIRI</name>
<dbReference type="PANTHER" id="PTHR21723:SF3">
    <property type="entry name" value="PROTEIN RIC-3"/>
    <property type="match status" value="1"/>
</dbReference>
<proteinExistence type="inferred from homology"/>
<dbReference type="GO" id="GO:0007271">
    <property type="term" value="P:synaptic transmission, cholinergic"/>
    <property type="evidence" value="ECO:0007669"/>
    <property type="project" value="TreeGrafter"/>
</dbReference>
<accession>A0A815R678</accession>
<dbReference type="PROSITE" id="PS51257">
    <property type="entry name" value="PROKAR_LIPOPROTEIN"/>
    <property type="match status" value="1"/>
</dbReference>
<comment type="caution">
    <text evidence="10">The sequence shown here is derived from an EMBL/GenBank/DDBJ whole genome shotgun (WGS) entry which is preliminary data.</text>
</comment>
<dbReference type="Proteomes" id="UP000663828">
    <property type="component" value="Unassembled WGS sequence"/>
</dbReference>
<dbReference type="EMBL" id="CAJNOR010004068">
    <property type="protein sequence ID" value="CAF1472488.1"/>
    <property type="molecule type" value="Genomic_DNA"/>
</dbReference>
<gene>
    <name evidence="10" type="ORF">XAT740_LOCUS38062</name>
</gene>
<feature type="region of interest" description="Disordered" evidence="7">
    <location>
        <begin position="40"/>
        <end position="98"/>
    </location>
</feature>
<comment type="similarity">
    <text evidence="2">Belongs to the ric-3 family.</text>
</comment>
<evidence type="ECO:0000256" key="7">
    <source>
        <dbReference type="SAM" id="MobiDB-lite"/>
    </source>
</evidence>
<feature type="transmembrane region" description="Helical" evidence="8">
    <location>
        <begin position="6"/>
        <end position="27"/>
    </location>
</feature>
<keyword evidence="11" id="KW-1185">Reference proteome</keyword>
<dbReference type="GO" id="GO:0005789">
    <property type="term" value="C:endoplasmic reticulum membrane"/>
    <property type="evidence" value="ECO:0007669"/>
    <property type="project" value="UniProtKB-SubCell"/>
</dbReference>
<dbReference type="AlphaFoldDB" id="A0A815R678"/>
<dbReference type="InterPro" id="IPR032763">
    <property type="entry name" value="RIC3_N"/>
</dbReference>
<evidence type="ECO:0000259" key="9">
    <source>
        <dbReference type="Pfam" id="PF15361"/>
    </source>
</evidence>
<feature type="compositionally biased region" description="Polar residues" evidence="7">
    <location>
        <begin position="86"/>
        <end position="95"/>
    </location>
</feature>
<feature type="compositionally biased region" description="Acidic residues" evidence="7">
    <location>
        <begin position="321"/>
        <end position="330"/>
    </location>
</feature>
<evidence type="ECO:0000313" key="11">
    <source>
        <dbReference type="Proteomes" id="UP000663828"/>
    </source>
</evidence>
<keyword evidence="5 8" id="KW-1133">Transmembrane helix</keyword>
<evidence type="ECO:0000256" key="1">
    <source>
        <dbReference type="ARBA" id="ARBA00004586"/>
    </source>
</evidence>
<keyword evidence="6 8" id="KW-0472">Membrane</keyword>
<dbReference type="Pfam" id="PF15361">
    <property type="entry name" value="RIC3"/>
    <property type="match status" value="1"/>
</dbReference>
<feature type="compositionally biased region" description="Basic and acidic residues" evidence="7">
    <location>
        <begin position="53"/>
        <end position="62"/>
    </location>
</feature>
<feature type="domain" description="Resistance to inhibitors of cholinesterase protein 3 N-terminal" evidence="9">
    <location>
        <begin position="16"/>
        <end position="252"/>
    </location>
</feature>
<organism evidence="10 11">
    <name type="scientific">Adineta ricciae</name>
    <name type="common">Rotifer</name>
    <dbReference type="NCBI Taxonomy" id="249248"/>
    <lineage>
        <taxon>Eukaryota</taxon>
        <taxon>Metazoa</taxon>
        <taxon>Spiralia</taxon>
        <taxon>Gnathifera</taxon>
        <taxon>Rotifera</taxon>
        <taxon>Eurotatoria</taxon>
        <taxon>Bdelloidea</taxon>
        <taxon>Adinetida</taxon>
        <taxon>Adinetidae</taxon>
        <taxon>Adineta</taxon>
    </lineage>
</organism>
<evidence type="ECO:0000256" key="5">
    <source>
        <dbReference type="ARBA" id="ARBA00022989"/>
    </source>
</evidence>
<comment type="subcellular location">
    <subcellularLocation>
        <location evidence="1">Endoplasmic reticulum membrane</location>
    </subcellularLocation>
</comment>
<feature type="region of interest" description="Disordered" evidence="7">
    <location>
        <begin position="262"/>
        <end position="343"/>
    </location>
</feature>
<evidence type="ECO:0000313" key="10">
    <source>
        <dbReference type="EMBL" id="CAF1472488.1"/>
    </source>
</evidence>
<dbReference type="GO" id="GO:0045202">
    <property type="term" value="C:synapse"/>
    <property type="evidence" value="ECO:0007669"/>
    <property type="project" value="GOC"/>
</dbReference>
<reference evidence="10" key="1">
    <citation type="submission" date="2021-02" db="EMBL/GenBank/DDBJ databases">
        <authorList>
            <person name="Nowell W R."/>
        </authorList>
    </citation>
    <scope>NUCLEOTIDE SEQUENCE</scope>
</reference>
<dbReference type="PANTHER" id="PTHR21723">
    <property type="entry name" value="RESISTANCE TO INHIBITORS OF CHOLINESTERASE PROTEIN 3 RIC3"/>
    <property type="match status" value="1"/>
</dbReference>
<dbReference type="GO" id="GO:0043005">
    <property type="term" value="C:neuron projection"/>
    <property type="evidence" value="ECO:0007669"/>
    <property type="project" value="TreeGrafter"/>
</dbReference>
<evidence type="ECO:0000256" key="2">
    <source>
        <dbReference type="ARBA" id="ARBA00008538"/>
    </source>
</evidence>